<reference evidence="3" key="1">
    <citation type="journal article" date="2019" name="Int. J. Syst. Evol. Microbiol.">
        <title>The Global Catalogue of Microorganisms (GCM) 10K type strain sequencing project: providing services to taxonomists for standard genome sequencing and annotation.</title>
        <authorList>
            <consortium name="The Broad Institute Genomics Platform"/>
            <consortium name="The Broad Institute Genome Sequencing Center for Infectious Disease"/>
            <person name="Wu L."/>
            <person name="Ma J."/>
        </authorList>
    </citation>
    <scope>NUCLEOTIDE SEQUENCE [LARGE SCALE GENOMIC DNA]</scope>
    <source>
        <strain evidence="3">NBRC 102520</strain>
    </source>
</reference>
<accession>A0ABQ6AY88</accession>
<protein>
    <submittedName>
        <fullName evidence="2">Uncharacterized protein</fullName>
    </submittedName>
</protein>
<feature type="region of interest" description="Disordered" evidence="1">
    <location>
        <begin position="63"/>
        <end position="140"/>
    </location>
</feature>
<evidence type="ECO:0000313" key="2">
    <source>
        <dbReference type="EMBL" id="GLR87132.1"/>
    </source>
</evidence>
<proteinExistence type="predicted"/>
<name>A0ABQ6AY88_9BRAD</name>
<gene>
    <name evidence="2" type="ORF">GCM10007857_38430</name>
</gene>
<dbReference type="Proteomes" id="UP001156905">
    <property type="component" value="Unassembled WGS sequence"/>
</dbReference>
<comment type="caution">
    <text evidence="2">The sequence shown here is derived from an EMBL/GenBank/DDBJ whole genome shotgun (WGS) entry which is preliminary data.</text>
</comment>
<sequence>MLNWWIGSIFIGAASLGLPGEPAGLCMPAGPARPGEAGAKIPLGSGYEPPRLLEPAPADLTTFTTPATKPSSVNTINPKGDVDSKRSKPQPIPAPTMTPAINSEDSRKPSAIAEALAAPSPPSPAGCSVLILRSRNSDNR</sequence>
<evidence type="ECO:0000256" key="1">
    <source>
        <dbReference type="SAM" id="MobiDB-lite"/>
    </source>
</evidence>
<dbReference type="EMBL" id="BSOW01000013">
    <property type="protein sequence ID" value="GLR87132.1"/>
    <property type="molecule type" value="Genomic_DNA"/>
</dbReference>
<keyword evidence="3" id="KW-1185">Reference proteome</keyword>
<feature type="compositionally biased region" description="Low complexity" evidence="1">
    <location>
        <begin position="109"/>
        <end position="118"/>
    </location>
</feature>
<feature type="compositionally biased region" description="Polar residues" evidence="1">
    <location>
        <begin position="63"/>
        <end position="77"/>
    </location>
</feature>
<evidence type="ECO:0000313" key="3">
    <source>
        <dbReference type="Proteomes" id="UP001156905"/>
    </source>
</evidence>
<organism evidence="2 3">
    <name type="scientific">Bradyrhizobium iriomotense</name>
    <dbReference type="NCBI Taxonomy" id="441950"/>
    <lineage>
        <taxon>Bacteria</taxon>
        <taxon>Pseudomonadati</taxon>
        <taxon>Pseudomonadota</taxon>
        <taxon>Alphaproteobacteria</taxon>
        <taxon>Hyphomicrobiales</taxon>
        <taxon>Nitrobacteraceae</taxon>
        <taxon>Bradyrhizobium</taxon>
    </lineage>
</organism>